<reference evidence="1 2" key="1">
    <citation type="submission" date="2020-02" db="EMBL/GenBank/DDBJ databases">
        <authorList>
            <person name="Ferguson B K."/>
        </authorList>
    </citation>
    <scope>NUCLEOTIDE SEQUENCE [LARGE SCALE GENOMIC DNA]</scope>
</reference>
<keyword evidence="2" id="KW-1185">Reference proteome</keyword>
<dbReference type="EMBL" id="CADCXV010000899">
    <property type="protein sequence ID" value="CAB0038263.1"/>
    <property type="molecule type" value="Genomic_DNA"/>
</dbReference>
<dbReference type="AlphaFoldDB" id="A0A6H5INB0"/>
<accession>A0A6H5INB0</accession>
<evidence type="ECO:0000313" key="1">
    <source>
        <dbReference type="EMBL" id="CAB0038263.1"/>
    </source>
</evidence>
<name>A0A6H5INB0_9HYME</name>
<evidence type="ECO:0000313" key="2">
    <source>
        <dbReference type="Proteomes" id="UP000479190"/>
    </source>
</evidence>
<organism evidence="1 2">
    <name type="scientific">Trichogramma brassicae</name>
    <dbReference type="NCBI Taxonomy" id="86971"/>
    <lineage>
        <taxon>Eukaryota</taxon>
        <taxon>Metazoa</taxon>
        <taxon>Ecdysozoa</taxon>
        <taxon>Arthropoda</taxon>
        <taxon>Hexapoda</taxon>
        <taxon>Insecta</taxon>
        <taxon>Pterygota</taxon>
        <taxon>Neoptera</taxon>
        <taxon>Endopterygota</taxon>
        <taxon>Hymenoptera</taxon>
        <taxon>Apocrita</taxon>
        <taxon>Proctotrupomorpha</taxon>
        <taxon>Chalcidoidea</taxon>
        <taxon>Trichogrammatidae</taxon>
        <taxon>Trichogramma</taxon>
    </lineage>
</organism>
<dbReference type="Proteomes" id="UP000479190">
    <property type="component" value="Unassembled WGS sequence"/>
</dbReference>
<sequence>LDGVAEIALRRARHKASTCAIQYRHSQKQVCPHTFCAQTVRGGAVYLLQVDLCSEQRDDNRVPSSDRNLTVSYALSCRMSPKSRW</sequence>
<proteinExistence type="predicted"/>
<gene>
    <name evidence="1" type="ORF">TBRA_LOCUS10050</name>
</gene>
<feature type="non-terminal residue" evidence="1">
    <location>
        <position position="1"/>
    </location>
</feature>
<protein>
    <submittedName>
        <fullName evidence="1">Uncharacterized protein</fullName>
    </submittedName>
</protein>